<keyword evidence="1" id="KW-0472">Membrane</keyword>
<evidence type="ECO:0000256" key="1">
    <source>
        <dbReference type="SAM" id="Phobius"/>
    </source>
</evidence>
<dbReference type="PANTHER" id="PTHR23028">
    <property type="entry name" value="ACETYLTRANSFERASE"/>
    <property type="match status" value="1"/>
</dbReference>
<sequence>MSKPKLDLEGYRAVAAIMVVVFHAYQHNRFGEHYRWPLEGTIWHHVLMHSDMLVDMFFVLSGFLLGLPYARAALGETKPKAARAFLLRRAVRLLPLYLVVVLTVWAMSNPMLPGDWRDLVLHLTFTHVWSDDKIFYTVGPAWTLGVEAHFYLLLALLGALAQRHCPPLGSRARRVAAMLAVLAGLAAVSLGYKWWAAYVRGFPTEAWSAWFNPLAKLDVLVCGMLLAVASAAGLRWPNFLARQAVGLLGAAAVAAGVALRYTSVHPTFSHTFFGIGITLVIAATALSKVRGPWWLRWAPLVSLSTVSYSLYLWHEPLLRVLDGRGALPAPGDPWAFPVTAAWLLAVSIPIAYASYHVIEASADRIMGAFDSAGRPREFYTALPPVTPARSPGGRM</sequence>
<proteinExistence type="predicted"/>
<name>A0ABW2TNC2_9PSEU</name>
<comment type="caution">
    <text evidence="3">The sequence shown here is derived from an EMBL/GenBank/DDBJ whole genome shotgun (WGS) entry which is preliminary data.</text>
</comment>
<evidence type="ECO:0000313" key="4">
    <source>
        <dbReference type="Proteomes" id="UP001596512"/>
    </source>
</evidence>
<dbReference type="EMBL" id="JBHTEY010000004">
    <property type="protein sequence ID" value="MFC7615282.1"/>
    <property type="molecule type" value="Genomic_DNA"/>
</dbReference>
<accession>A0ABW2TNC2</accession>
<keyword evidence="3" id="KW-0808">Transferase</keyword>
<feature type="transmembrane region" description="Helical" evidence="1">
    <location>
        <begin position="46"/>
        <end position="69"/>
    </location>
</feature>
<feature type="transmembrane region" description="Helical" evidence="1">
    <location>
        <begin position="215"/>
        <end position="232"/>
    </location>
</feature>
<dbReference type="InterPro" id="IPR050879">
    <property type="entry name" value="Acyltransferase_3"/>
</dbReference>
<dbReference type="InterPro" id="IPR002656">
    <property type="entry name" value="Acyl_transf_3_dom"/>
</dbReference>
<feature type="transmembrane region" description="Helical" evidence="1">
    <location>
        <begin position="175"/>
        <end position="195"/>
    </location>
</feature>
<dbReference type="GO" id="GO:0016746">
    <property type="term" value="F:acyltransferase activity"/>
    <property type="evidence" value="ECO:0007669"/>
    <property type="project" value="UniProtKB-KW"/>
</dbReference>
<feature type="transmembrane region" description="Helical" evidence="1">
    <location>
        <begin position="293"/>
        <end position="314"/>
    </location>
</feature>
<evidence type="ECO:0000259" key="2">
    <source>
        <dbReference type="Pfam" id="PF01757"/>
    </source>
</evidence>
<dbReference type="Pfam" id="PF01757">
    <property type="entry name" value="Acyl_transf_3"/>
    <property type="match status" value="1"/>
</dbReference>
<keyword evidence="4" id="KW-1185">Reference proteome</keyword>
<feature type="transmembrane region" description="Helical" evidence="1">
    <location>
        <begin position="90"/>
        <end position="108"/>
    </location>
</feature>
<dbReference type="EC" id="2.3.-.-" evidence="3"/>
<gene>
    <name evidence="3" type="ORF">ACFQV2_19000</name>
</gene>
<feature type="domain" description="Acyltransferase 3" evidence="2">
    <location>
        <begin position="7"/>
        <end position="354"/>
    </location>
</feature>
<reference evidence="4" key="1">
    <citation type="journal article" date="2019" name="Int. J. Syst. Evol. Microbiol.">
        <title>The Global Catalogue of Microorganisms (GCM) 10K type strain sequencing project: providing services to taxonomists for standard genome sequencing and annotation.</title>
        <authorList>
            <consortium name="The Broad Institute Genomics Platform"/>
            <consortium name="The Broad Institute Genome Sequencing Center for Infectious Disease"/>
            <person name="Wu L."/>
            <person name="Ma J."/>
        </authorList>
    </citation>
    <scope>NUCLEOTIDE SEQUENCE [LARGE SCALE GENOMIC DNA]</scope>
    <source>
        <strain evidence="4">JCM 17695</strain>
    </source>
</reference>
<keyword evidence="1" id="KW-1133">Transmembrane helix</keyword>
<evidence type="ECO:0000313" key="3">
    <source>
        <dbReference type="EMBL" id="MFC7615282.1"/>
    </source>
</evidence>
<keyword evidence="3" id="KW-0012">Acyltransferase</keyword>
<dbReference type="PANTHER" id="PTHR23028:SF53">
    <property type="entry name" value="ACYL_TRANSF_3 DOMAIN-CONTAINING PROTEIN"/>
    <property type="match status" value="1"/>
</dbReference>
<feature type="transmembrane region" description="Helical" evidence="1">
    <location>
        <begin position="134"/>
        <end position="154"/>
    </location>
</feature>
<organism evidence="3 4">
    <name type="scientific">Actinokineospora soli</name>
    <dbReference type="NCBI Taxonomy" id="1048753"/>
    <lineage>
        <taxon>Bacteria</taxon>
        <taxon>Bacillati</taxon>
        <taxon>Actinomycetota</taxon>
        <taxon>Actinomycetes</taxon>
        <taxon>Pseudonocardiales</taxon>
        <taxon>Pseudonocardiaceae</taxon>
        <taxon>Actinokineospora</taxon>
    </lineage>
</organism>
<keyword evidence="1" id="KW-0812">Transmembrane</keyword>
<feature type="transmembrane region" description="Helical" evidence="1">
    <location>
        <begin position="244"/>
        <end position="262"/>
    </location>
</feature>
<feature type="transmembrane region" description="Helical" evidence="1">
    <location>
        <begin position="334"/>
        <end position="355"/>
    </location>
</feature>
<dbReference type="Proteomes" id="UP001596512">
    <property type="component" value="Unassembled WGS sequence"/>
</dbReference>
<feature type="transmembrane region" description="Helical" evidence="1">
    <location>
        <begin position="268"/>
        <end position="286"/>
    </location>
</feature>
<protein>
    <submittedName>
        <fullName evidence="3">Acyltransferase family protein</fullName>
        <ecNumber evidence="3">2.3.-.-</ecNumber>
    </submittedName>
</protein>